<protein>
    <submittedName>
        <fullName evidence="3">PKD domain-containing protein</fullName>
    </submittedName>
</protein>
<dbReference type="PROSITE" id="PS50093">
    <property type="entry name" value="PKD"/>
    <property type="match status" value="1"/>
</dbReference>
<feature type="transmembrane region" description="Helical" evidence="1">
    <location>
        <begin position="28"/>
        <end position="50"/>
    </location>
</feature>
<evidence type="ECO:0000256" key="1">
    <source>
        <dbReference type="SAM" id="Phobius"/>
    </source>
</evidence>
<keyword evidence="1" id="KW-0472">Membrane</keyword>
<organism evidence="3 4">
    <name type="scientific">Chitinophaga nivalis</name>
    <dbReference type="NCBI Taxonomy" id="2991709"/>
    <lineage>
        <taxon>Bacteria</taxon>
        <taxon>Pseudomonadati</taxon>
        <taxon>Bacteroidota</taxon>
        <taxon>Chitinophagia</taxon>
        <taxon>Chitinophagales</taxon>
        <taxon>Chitinophagaceae</taxon>
        <taxon>Chitinophaga</taxon>
    </lineage>
</organism>
<proteinExistence type="predicted"/>
<comment type="caution">
    <text evidence="3">The sequence shown here is derived from an EMBL/GenBank/DDBJ whole genome shotgun (WGS) entry which is preliminary data.</text>
</comment>
<evidence type="ECO:0000259" key="2">
    <source>
        <dbReference type="PROSITE" id="PS50093"/>
    </source>
</evidence>
<dbReference type="Gene3D" id="2.60.40.10">
    <property type="entry name" value="Immunoglobulins"/>
    <property type="match status" value="2"/>
</dbReference>
<sequence length="352" mass="39530">MALRNSESEYLVNTRHLRPHIIRYTDPLVWYTFFFFLLASLILLGFQLTIPEDCTLTTIRIRQEQSIHQSAYTTDAVITFYANRTDANVNDYTWNFNDSSQVVTGSPVYHIFHHPGHYTVTLSHNSCSWTKDIIITPPVEKAAAPSPVIWPVIEGPATVFAGSPVTFRNKTPGAISWQWQLVQDNVVSYTQATFTCTFTTPGEKIVSLMINGDTAHLVTKKITVYPARAVPSKEKQRVLPLPPPPVIPAMPPPILPTVAEAPPISADDFRSLLVQVINKEKSTADFLPYLCNNLAISVTLNDKETAAFSHFCARIYGKKKLHITKVYLLKDDHGCVTAIRITYDRKKLLGIF</sequence>
<dbReference type="Proteomes" id="UP001207742">
    <property type="component" value="Unassembled WGS sequence"/>
</dbReference>
<dbReference type="InterPro" id="IPR000601">
    <property type="entry name" value="PKD_dom"/>
</dbReference>
<dbReference type="CDD" id="cd00146">
    <property type="entry name" value="PKD"/>
    <property type="match status" value="1"/>
</dbReference>
<dbReference type="InterPro" id="IPR013783">
    <property type="entry name" value="Ig-like_fold"/>
</dbReference>
<name>A0ABT3IR92_9BACT</name>
<keyword evidence="4" id="KW-1185">Reference proteome</keyword>
<dbReference type="EMBL" id="JAPDNS010000002">
    <property type="protein sequence ID" value="MCW3486470.1"/>
    <property type="molecule type" value="Genomic_DNA"/>
</dbReference>
<evidence type="ECO:0000313" key="3">
    <source>
        <dbReference type="EMBL" id="MCW3486470.1"/>
    </source>
</evidence>
<keyword evidence="1" id="KW-0812">Transmembrane</keyword>
<dbReference type="SUPFAM" id="SSF49299">
    <property type="entry name" value="PKD domain"/>
    <property type="match status" value="2"/>
</dbReference>
<feature type="domain" description="PKD" evidence="2">
    <location>
        <begin position="78"/>
        <end position="123"/>
    </location>
</feature>
<evidence type="ECO:0000313" key="4">
    <source>
        <dbReference type="Proteomes" id="UP001207742"/>
    </source>
</evidence>
<keyword evidence="1" id="KW-1133">Transmembrane helix</keyword>
<gene>
    <name evidence="3" type="ORF">OL497_21390</name>
</gene>
<dbReference type="Pfam" id="PF18911">
    <property type="entry name" value="PKD_4"/>
    <property type="match status" value="1"/>
</dbReference>
<accession>A0ABT3IR92</accession>
<dbReference type="InterPro" id="IPR035986">
    <property type="entry name" value="PKD_dom_sf"/>
</dbReference>
<dbReference type="RefSeq" id="WP_264733286.1">
    <property type="nucleotide sequence ID" value="NZ_JAPDNR010000001.1"/>
</dbReference>
<reference evidence="3 4" key="1">
    <citation type="submission" date="2022-10" db="EMBL/GenBank/DDBJ databases">
        <title>Chitinophaga nivalis PC15 sp. nov., isolated from Pyeongchang county, South Korea.</title>
        <authorList>
            <person name="Trinh H.N."/>
        </authorList>
    </citation>
    <scope>NUCLEOTIDE SEQUENCE [LARGE SCALE GENOMIC DNA]</scope>
    <source>
        <strain evidence="3 4">PC14</strain>
    </source>
</reference>